<reference evidence="1 2" key="1">
    <citation type="journal article" date="2016" name="Int. J. Syst. Evol. Microbiol.">
        <title>Descriptions of Anaerotaenia torta gen. nov., sp. nov. and Anaerocolumna cellulosilytica gen. nov., sp. nov. isolated from a methanogenic reactor of cattle waste.</title>
        <authorList>
            <person name="Uek A."/>
            <person name="Ohtaki Y."/>
            <person name="Kaku N."/>
            <person name="Ueki K."/>
        </authorList>
    </citation>
    <scope>NUCLEOTIDE SEQUENCE [LARGE SCALE GENOMIC DNA]</scope>
    <source>
        <strain evidence="1 2">SN021</strain>
    </source>
</reference>
<accession>A0A6S6R2A7</accession>
<name>A0A6S6R2A7_9FIRM</name>
<organism evidence="1 2">
    <name type="scientific">Anaerocolumna cellulosilytica</name>
    <dbReference type="NCBI Taxonomy" id="433286"/>
    <lineage>
        <taxon>Bacteria</taxon>
        <taxon>Bacillati</taxon>
        <taxon>Bacillota</taxon>
        <taxon>Clostridia</taxon>
        <taxon>Lachnospirales</taxon>
        <taxon>Lachnospiraceae</taxon>
        <taxon>Anaerocolumna</taxon>
    </lineage>
</organism>
<dbReference type="AlphaFoldDB" id="A0A6S6R2A7"/>
<gene>
    <name evidence="1" type="ORF">acsn021_38350</name>
</gene>
<sequence length="43" mass="5172">MKTLEATGIHRPSRWFFKDSPTKKPLQRSLTRAILQWYQILID</sequence>
<dbReference type="KEGG" id="acel:acsn021_38350"/>
<dbReference type="Proteomes" id="UP000515561">
    <property type="component" value="Chromosome"/>
</dbReference>
<keyword evidence="2" id="KW-1185">Reference proteome</keyword>
<dbReference type="EMBL" id="AP023367">
    <property type="protein sequence ID" value="BCJ96266.1"/>
    <property type="molecule type" value="Genomic_DNA"/>
</dbReference>
<evidence type="ECO:0000313" key="2">
    <source>
        <dbReference type="Proteomes" id="UP000515561"/>
    </source>
</evidence>
<evidence type="ECO:0000313" key="1">
    <source>
        <dbReference type="EMBL" id="BCJ96266.1"/>
    </source>
</evidence>
<proteinExistence type="predicted"/>
<protein>
    <submittedName>
        <fullName evidence="1">Uncharacterized protein</fullName>
    </submittedName>
</protein>